<dbReference type="GO" id="GO:0005886">
    <property type="term" value="C:plasma membrane"/>
    <property type="evidence" value="ECO:0007669"/>
    <property type="project" value="UniProtKB-SubCell"/>
</dbReference>
<evidence type="ECO:0000256" key="11">
    <source>
        <dbReference type="ARBA" id="ARBA00023180"/>
    </source>
</evidence>
<dbReference type="GO" id="GO:0006031">
    <property type="term" value="P:chitin biosynthetic process"/>
    <property type="evidence" value="ECO:0007669"/>
    <property type="project" value="TreeGrafter"/>
</dbReference>
<dbReference type="InterPro" id="IPR036961">
    <property type="entry name" value="Kinesin_motor_dom_sf"/>
</dbReference>
<keyword evidence="12" id="KW-0009">Actin-binding</keyword>
<evidence type="ECO:0000256" key="6">
    <source>
        <dbReference type="ARBA" id="ARBA00022692"/>
    </source>
</evidence>
<dbReference type="Pfam" id="PF00173">
    <property type="entry name" value="Cyt-b5"/>
    <property type="match status" value="1"/>
</dbReference>
<feature type="transmembrane region" description="Helical" evidence="14">
    <location>
        <begin position="885"/>
        <end position="901"/>
    </location>
</feature>
<dbReference type="Gene3D" id="3.90.550.10">
    <property type="entry name" value="Spore Coat Polysaccharide Biosynthesis Protein SpsA, Chain A"/>
    <property type="match status" value="1"/>
</dbReference>
<dbReference type="InterPro" id="IPR014876">
    <property type="entry name" value="DEK_C"/>
</dbReference>
<dbReference type="Gene3D" id="1.10.10.60">
    <property type="entry name" value="Homeodomain-like"/>
    <property type="match status" value="1"/>
</dbReference>
<protein>
    <recommendedName>
        <fullName evidence="2">chitin synthase</fullName>
        <ecNumber evidence="2">2.4.1.16</ecNumber>
    </recommendedName>
</protein>
<dbReference type="PROSITE" id="PS51456">
    <property type="entry name" value="MYOSIN_MOTOR"/>
    <property type="match status" value="1"/>
</dbReference>
<feature type="transmembrane region" description="Helical" evidence="14">
    <location>
        <begin position="1583"/>
        <end position="1603"/>
    </location>
</feature>
<dbReference type="Gene3D" id="3.40.850.10">
    <property type="entry name" value="Kinesin motor domain"/>
    <property type="match status" value="1"/>
</dbReference>
<keyword evidence="9 14" id="KW-0472">Membrane</keyword>
<dbReference type="InterPro" id="IPR029044">
    <property type="entry name" value="Nucleotide-diphossugar_trans"/>
</dbReference>
<dbReference type="EMBL" id="JADGJH010001831">
    <property type="protein sequence ID" value="KAJ3109019.1"/>
    <property type="molecule type" value="Genomic_DNA"/>
</dbReference>
<dbReference type="Gene3D" id="1.20.58.530">
    <property type="match status" value="1"/>
</dbReference>
<dbReference type="InterPro" id="IPR027417">
    <property type="entry name" value="P-loop_NTPase"/>
</dbReference>
<feature type="region of interest" description="Actin-binding" evidence="12">
    <location>
        <begin position="641"/>
        <end position="663"/>
    </location>
</feature>
<comment type="subcellular location">
    <subcellularLocation>
        <location evidence="1">Cell membrane</location>
        <topology evidence="1">Multi-pass membrane protein</topology>
    </subcellularLocation>
</comment>
<evidence type="ECO:0000256" key="13">
    <source>
        <dbReference type="SAM" id="MobiDB-lite"/>
    </source>
</evidence>
<dbReference type="PANTHER" id="PTHR22914">
    <property type="entry name" value="CHITIN SYNTHASE"/>
    <property type="match status" value="1"/>
</dbReference>
<evidence type="ECO:0000256" key="5">
    <source>
        <dbReference type="ARBA" id="ARBA00022679"/>
    </source>
</evidence>
<dbReference type="GO" id="GO:0003779">
    <property type="term" value="F:actin binding"/>
    <property type="evidence" value="ECO:0007669"/>
    <property type="project" value="UniProtKB-KW"/>
</dbReference>
<feature type="region of interest" description="Disordered" evidence="13">
    <location>
        <begin position="1614"/>
        <end position="1633"/>
    </location>
</feature>
<dbReference type="InterPro" id="IPR004835">
    <property type="entry name" value="Chitin_synth"/>
</dbReference>
<keyword evidence="5" id="KW-0808">Transferase</keyword>
<dbReference type="Gene3D" id="1.20.120.720">
    <property type="entry name" value="Myosin VI head, motor domain, U50 subdomain"/>
    <property type="match status" value="1"/>
</dbReference>
<gene>
    <name evidence="17" type="ORF">HK100_003361</name>
</gene>
<evidence type="ECO:0000256" key="4">
    <source>
        <dbReference type="ARBA" id="ARBA00022676"/>
    </source>
</evidence>
<dbReference type="Pfam" id="PF08766">
    <property type="entry name" value="DEK_C"/>
    <property type="match status" value="1"/>
</dbReference>
<feature type="domain" description="DEK-C" evidence="16">
    <location>
        <begin position="1752"/>
        <end position="1807"/>
    </location>
</feature>
<reference evidence="17" key="1">
    <citation type="submission" date="2020-05" db="EMBL/GenBank/DDBJ databases">
        <title>Phylogenomic resolution of chytrid fungi.</title>
        <authorList>
            <person name="Stajich J.E."/>
            <person name="Amses K."/>
            <person name="Simmons R."/>
            <person name="Seto K."/>
            <person name="Myers J."/>
            <person name="Bonds A."/>
            <person name="Quandt C.A."/>
            <person name="Barry K."/>
            <person name="Liu P."/>
            <person name="Grigoriev I."/>
            <person name="Longcore J.E."/>
            <person name="James T.Y."/>
        </authorList>
    </citation>
    <scope>NUCLEOTIDE SEQUENCE</scope>
    <source>
        <strain evidence="17">JEL0513</strain>
    </source>
</reference>
<comment type="similarity">
    <text evidence="12">Belongs to the TRAFAC class myosin-kinesin ATPase superfamily. Myosin family.</text>
</comment>
<keyword evidence="12" id="KW-0067">ATP-binding</keyword>
<proteinExistence type="inferred from homology"/>
<feature type="region of interest" description="Disordered" evidence="13">
    <location>
        <begin position="1698"/>
        <end position="1725"/>
    </location>
</feature>
<feature type="region of interest" description="Disordered" evidence="13">
    <location>
        <begin position="575"/>
        <end position="601"/>
    </location>
</feature>
<dbReference type="EC" id="2.4.1.16" evidence="2"/>
<dbReference type="InterPro" id="IPR001609">
    <property type="entry name" value="Myosin_head_motor_dom-like"/>
</dbReference>
<evidence type="ECO:0000256" key="7">
    <source>
        <dbReference type="ARBA" id="ARBA00022989"/>
    </source>
</evidence>
<keyword evidence="11" id="KW-0325">Glycoprotein</keyword>
<dbReference type="Pfam" id="PF00063">
    <property type="entry name" value="Myosin_head"/>
    <property type="match status" value="1"/>
</dbReference>
<dbReference type="GO" id="GO:0005524">
    <property type="term" value="F:ATP binding"/>
    <property type="evidence" value="ECO:0007669"/>
    <property type="project" value="UniProtKB-UniRule"/>
</dbReference>
<keyword evidence="18" id="KW-1185">Reference proteome</keyword>
<dbReference type="InterPro" id="IPR036400">
    <property type="entry name" value="Cyt_B5-like_heme/steroid_sf"/>
</dbReference>
<evidence type="ECO:0000256" key="3">
    <source>
        <dbReference type="ARBA" id="ARBA00022475"/>
    </source>
</evidence>
<evidence type="ECO:0000256" key="2">
    <source>
        <dbReference type="ARBA" id="ARBA00012543"/>
    </source>
</evidence>
<feature type="compositionally biased region" description="Low complexity" evidence="13">
    <location>
        <begin position="578"/>
        <end position="592"/>
    </location>
</feature>
<organism evidence="17 18">
    <name type="scientific">Physocladia obscura</name>
    <dbReference type="NCBI Taxonomy" id="109957"/>
    <lineage>
        <taxon>Eukaryota</taxon>
        <taxon>Fungi</taxon>
        <taxon>Fungi incertae sedis</taxon>
        <taxon>Chytridiomycota</taxon>
        <taxon>Chytridiomycota incertae sedis</taxon>
        <taxon>Chytridiomycetes</taxon>
        <taxon>Chytridiales</taxon>
        <taxon>Chytriomycetaceae</taxon>
        <taxon>Physocladia</taxon>
    </lineage>
</organism>
<dbReference type="GO" id="GO:0030428">
    <property type="term" value="C:cell septum"/>
    <property type="evidence" value="ECO:0007669"/>
    <property type="project" value="TreeGrafter"/>
</dbReference>
<keyword evidence="8 12" id="KW-0518">Myosin</keyword>
<evidence type="ECO:0000313" key="17">
    <source>
        <dbReference type="EMBL" id="KAJ3109019.1"/>
    </source>
</evidence>
<dbReference type="GO" id="GO:0003774">
    <property type="term" value="F:cytoskeletal motor activity"/>
    <property type="evidence" value="ECO:0007669"/>
    <property type="project" value="UniProtKB-UniRule"/>
</dbReference>
<dbReference type="Pfam" id="PF03142">
    <property type="entry name" value="Chitin_synth_2"/>
    <property type="match status" value="1"/>
</dbReference>
<dbReference type="Gene3D" id="3.10.120.10">
    <property type="entry name" value="Cytochrome b5-like heme/steroid binding domain"/>
    <property type="match status" value="1"/>
</dbReference>
<feature type="transmembrane region" description="Helical" evidence="14">
    <location>
        <begin position="921"/>
        <end position="941"/>
    </location>
</feature>
<dbReference type="SUPFAM" id="SSF52540">
    <property type="entry name" value="P-loop containing nucleoside triphosphate hydrolases"/>
    <property type="match status" value="1"/>
</dbReference>
<evidence type="ECO:0000259" key="16">
    <source>
        <dbReference type="PROSITE" id="PS51998"/>
    </source>
</evidence>
<evidence type="ECO:0000256" key="1">
    <source>
        <dbReference type="ARBA" id="ARBA00004651"/>
    </source>
</evidence>
<comment type="caution">
    <text evidence="17">The sequence shown here is derived from an EMBL/GenBank/DDBJ whole genome shotgun (WGS) entry which is preliminary data.</text>
</comment>
<dbReference type="PROSITE" id="PS51998">
    <property type="entry name" value="DEK_C"/>
    <property type="match status" value="1"/>
</dbReference>
<dbReference type="InterPro" id="IPR001199">
    <property type="entry name" value="Cyt_B5-like_heme/steroid-bd"/>
</dbReference>
<feature type="binding site" evidence="12">
    <location>
        <begin position="98"/>
        <end position="105"/>
    </location>
    <ligand>
        <name>ATP</name>
        <dbReference type="ChEBI" id="CHEBI:30616"/>
    </ligand>
</feature>
<evidence type="ECO:0000256" key="10">
    <source>
        <dbReference type="ARBA" id="ARBA00023175"/>
    </source>
</evidence>
<feature type="domain" description="Myosin motor" evidence="15">
    <location>
        <begin position="3"/>
        <end position="762"/>
    </location>
</feature>
<keyword evidence="12" id="KW-0547">Nucleotide-binding</keyword>
<dbReference type="GO" id="GO:0004100">
    <property type="term" value="F:chitin synthase activity"/>
    <property type="evidence" value="ECO:0007669"/>
    <property type="project" value="UniProtKB-EC"/>
</dbReference>
<dbReference type="Gene3D" id="6.20.240.20">
    <property type="match status" value="1"/>
</dbReference>
<evidence type="ECO:0000256" key="12">
    <source>
        <dbReference type="PROSITE-ProRule" id="PRU00782"/>
    </source>
</evidence>
<dbReference type="SMART" id="SM01117">
    <property type="entry name" value="Cyt-b5"/>
    <property type="match status" value="2"/>
</dbReference>
<evidence type="ECO:0000256" key="14">
    <source>
        <dbReference type="SAM" id="Phobius"/>
    </source>
</evidence>
<dbReference type="Proteomes" id="UP001211907">
    <property type="component" value="Unassembled WGS sequence"/>
</dbReference>
<evidence type="ECO:0000313" key="18">
    <source>
        <dbReference type="Proteomes" id="UP001211907"/>
    </source>
</evidence>
<keyword evidence="7 14" id="KW-1133">Transmembrane helix</keyword>
<evidence type="ECO:0000256" key="9">
    <source>
        <dbReference type="ARBA" id="ARBA00023136"/>
    </source>
</evidence>
<dbReference type="GO" id="GO:0016459">
    <property type="term" value="C:myosin complex"/>
    <property type="evidence" value="ECO:0007669"/>
    <property type="project" value="UniProtKB-KW"/>
</dbReference>
<dbReference type="GO" id="GO:0031505">
    <property type="term" value="P:fungal-type cell wall organization"/>
    <property type="evidence" value="ECO:0007669"/>
    <property type="project" value="TreeGrafter"/>
</dbReference>
<dbReference type="SMART" id="SM00242">
    <property type="entry name" value="MYSc"/>
    <property type="match status" value="1"/>
</dbReference>
<sequence length="1811" mass="201574">MSDLIELLGEDGSISENEIVAKLEERYSKGFFHTRIGYTNLIAVNPHKRVFIPAHGDYDLERICTDNFSLQPHPFEIASAAYLHMVRAVEDQVILTCGESGSGKTEVLRQTLQQILHLSQQTDPHQKIHSDILSAELILECFGNAQTAGNKNSTRYSRYTELRFNDDGTIVGSKIVEYLFESSRVSACPQQDCNFHIFQMMLDVTNSNKEERTKWRLHSTDSKSYAFLGTKATLNPDTASALPRVAALKQNLKSLSISKRNINDIFNTLAGILHLGNIEFTMEDQGRGYGAYVKNRAELEFAAKLFSVSPDALESAITTASCLEGDIVCAAYLDVPKSVVARNALASVLYHLVFKWIIEQINSHLGSSRLGGSFVSQIGLLDIAGFEDRTPNANGFDQFQSNYTNEKLQTFVLTRAINFIPFAVAADGVKTPDSSSPLPVDTQILDFYDNPSVGLFEIIDHETYTHGEQAKDSVILAQLDATFGGTTKSRFYETCPNSAATSSCFKIKHYTKTSVTYDVSGFVAKNRNNCYTEVINLFNITLGTTTGKQKPKSFIAGLFTESVVKTVLHPKDASKVVSARPAAPQAPTQSSPDGGSRKKSGSMLLSSASLQSSNSLTRNSAVKKQKIEQATSALSCLKASVDALLEAINEMRSWTIICITPNELMASDNFLFAKVLHQITAHKVRDVTQASKIGYTVGIEFTDFMDRFGKLHADVSVSEQNSKDNCLQILKAEEWKPEIAQCGLTRIFLIEEAWRGLESRLDSTTGEADDSEGRKIHLILDSKGVQRTPGFIKKSMGSLNELNDNLQDPTKTVDQLDIKIGDLTDIEPKQFESKKSKSFFSLYREKSDSDDEEDREEAAEVAASENATKLAFKPVERMSRSRRQWVYFTWAVTWWIPSYLLRTVGKMSQPSVQMAWREKVAICFIVVLMSGVMLFFVQGLGKLLCPLEDYFSLSELAAHSQWGGLDMFVAYNGYIYDITGFNHPGGSIIDAAGKDVSQYFPRYNITTGNPLSTSCGFLTTVSLPIDAISQRDELSVDQNFIERELTLDVLERDLTYTFNPPANLYPAPYDNDTSALFCSNPSLSYQGWCHPTAIIDSLVLKNEVKNFGRVGVLAYPSTEISKHDKLSDWWVAINGKIYNVSIIAGPNTIYSIDSKLFNTDFLGPPGSDASSNSSKLSPTVQACFDEFLLIGFVDERASSAGCSASAYILYSVTGIMVAVMVVKFLAALQLGPSPNPEGNDRFVIMQVPCYNEGEGSLTKTIESLATFDYDDTRKLLFIVSDGMIKSAGSDLSTPDIVLQILGVDKSVQKPEGKSYLAIGRGLKEHNKAKVYSGLYNIQGRYIPFIYVCKVGKDGETSKPGNRGKRDSQMILMKFLNRVHFGTPMSPLELEMYHQIKNIIGVDPFLYEYCLMVDADTRVEPQSLNRLISCMVNDVNTMGICGETRIENENESWVTMMQVYEYYISHHLAKAFESLFGSVTCLPGCFCMYRMRTPKKAPLLISNQILNEYKDINVNTLHKQNLLSLGEDRFLTTLMLKHFPEYRNKFTPDAFIQQAQAPIISLVMMASAYGMQAVIFLLKGQYQHIGWMVISILAMPCFNAYWHFDDFKWGNTRKGAAADTGGGHGSGNDDEELIPLDRSTVPLVTWEAYEAIMIEKGDPTFHHSSSITEPYQPQMHVGSLQGSVQYALASTPLDIAQLPSSQSRQFSKDGAKSQSERFMSSNEGDDRWVDQRSENFGLGNSPSIKFAPWTSGIPEDNDIAKYVKQIIETTDLSQLSKKKVREAVNLYFDQDLSARKTFINETVERVIKDQNI</sequence>
<dbReference type="Gene3D" id="1.10.10.820">
    <property type="match status" value="1"/>
</dbReference>
<keyword evidence="10 12" id="KW-0505">Motor protein</keyword>
<dbReference type="SUPFAM" id="SSF53448">
    <property type="entry name" value="Nucleotide-diphospho-sugar transferases"/>
    <property type="match status" value="1"/>
</dbReference>
<feature type="transmembrane region" description="Helical" evidence="14">
    <location>
        <begin position="1558"/>
        <end position="1577"/>
    </location>
</feature>
<evidence type="ECO:0000256" key="8">
    <source>
        <dbReference type="ARBA" id="ARBA00023123"/>
    </source>
</evidence>
<name>A0AAD5XEN3_9FUNG</name>
<feature type="compositionally biased region" description="Basic and acidic residues" evidence="13">
    <location>
        <begin position="1705"/>
        <end position="1714"/>
    </location>
</feature>
<dbReference type="SUPFAM" id="SSF55856">
    <property type="entry name" value="Cytochrome b5-like heme/steroid binding domain"/>
    <property type="match status" value="2"/>
</dbReference>
<dbReference type="SUPFAM" id="SSF109715">
    <property type="entry name" value="DEK C-terminal domain"/>
    <property type="match status" value="1"/>
</dbReference>
<keyword evidence="4" id="KW-0328">Glycosyltransferase</keyword>
<dbReference type="PANTHER" id="PTHR22914:SF13">
    <property type="entry name" value="CHITIN SYNTHASE"/>
    <property type="match status" value="1"/>
</dbReference>
<keyword evidence="6 14" id="KW-0812">Transmembrane</keyword>
<dbReference type="PRINTS" id="PR00193">
    <property type="entry name" value="MYOSINHEAVY"/>
</dbReference>
<evidence type="ECO:0000259" key="15">
    <source>
        <dbReference type="PROSITE" id="PS51456"/>
    </source>
</evidence>
<accession>A0AAD5XEN3</accession>
<keyword evidence="3" id="KW-1003">Cell membrane</keyword>